<evidence type="ECO:0000256" key="1">
    <source>
        <dbReference type="ARBA" id="ARBA00010457"/>
    </source>
</evidence>
<dbReference type="AlphaFoldDB" id="A0A3P6T6W3"/>
<dbReference type="PROSITE" id="PS00332">
    <property type="entry name" value="SOD_CU_ZN_2"/>
    <property type="match status" value="1"/>
</dbReference>
<gene>
    <name evidence="10" type="ORF">NLS_LOCUS3293</name>
</gene>
<sequence>MRSFIVFLPFTISVACANSIYIARRSNLKRNVRNDVAKMKAIAILRGDTVNGIIYFQQDNKNLPTRISGEISGLTPGLHGFHIHEYGDTRNSCRCAGGHFNPFGKTHGGPTDRIRHIGDLGNIKTGSDGIAYVNIISNYIKLSGPISIVGRALVVHANEDDFGKGVGDQKEESLRTGNAGGRIACAIIGITPAT</sequence>
<comment type="cofactor">
    <cofactor evidence="7">
        <name>Cu cation</name>
        <dbReference type="ChEBI" id="CHEBI:23378"/>
    </cofactor>
    <text evidence="7">Binds 1 copper ion per subunit.</text>
</comment>
<keyword evidence="3 7" id="KW-0862">Zinc</keyword>
<dbReference type="FunFam" id="2.60.40.200:FF:000001">
    <property type="entry name" value="Superoxide dismutase [Cu-Zn]"/>
    <property type="match status" value="1"/>
</dbReference>
<dbReference type="PROSITE" id="PS51257">
    <property type="entry name" value="PROKAR_LIPOPROTEIN"/>
    <property type="match status" value="1"/>
</dbReference>
<name>A0A3P6T6W3_LITSI</name>
<keyword evidence="4" id="KW-0049">Antioxidant</keyword>
<reference evidence="10 11" key="1">
    <citation type="submission" date="2018-08" db="EMBL/GenBank/DDBJ databases">
        <authorList>
            <person name="Laetsch R D."/>
            <person name="Stevens L."/>
            <person name="Kumar S."/>
            <person name="Blaxter L. M."/>
        </authorList>
    </citation>
    <scope>NUCLEOTIDE SEQUENCE [LARGE SCALE GENOMIC DNA]</scope>
</reference>
<evidence type="ECO:0000259" key="9">
    <source>
        <dbReference type="Pfam" id="PF00080"/>
    </source>
</evidence>
<dbReference type="PRINTS" id="PR00068">
    <property type="entry name" value="CUZNDISMTASE"/>
</dbReference>
<keyword evidence="8" id="KW-0732">Signal</keyword>
<evidence type="ECO:0000313" key="10">
    <source>
        <dbReference type="EMBL" id="VDK76495.1"/>
    </source>
</evidence>
<dbReference type="EC" id="1.15.1.1" evidence="7"/>
<dbReference type="PANTHER" id="PTHR10003">
    <property type="entry name" value="SUPEROXIDE DISMUTASE CU-ZN -RELATED"/>
    <property type="match status" value="1"/>
</dbReference>
<evidence type="ECO:0000256" key="7">
    <source>
        <dbReference type="RuleBase" id="RU000393"/>
    </source>
</evidence>
<dbReference type="Pfam" id="PF00080">
    <property type="entry name" value="Sod_Cu"/>
    <property type="match status" value="1"/>
</dbReference>
<feature type="domain" description="Superoxide dismutase copper/zinc binding" evidence="9">
    <location>
        <begin position="50"/>
        <end position="188"/>
    </location>
</feature>
<comment type="catalytic activity">
    <reaction evidence="7">
        <text>2 superoxide + 2 H(+) = H2O2 + O2</text>
        <dbReference type="Rhea" id="RHEA:20696"/>
        <dbReference type="ChEBI" id="CHEBI:15378"/>
        <dbReference type="ChEBI" id="CHEBI:15379"/>
        <dbReference type="ChEBI" id="CHEBI:16240"/>
        <dbReference type="ChEBI" id="CHEBI:18421"/>
        <dbReference type="EC" id="1.15.1.1"/>
    </reaction>
</comment>
<protein>
    <recommendedName>
        <fullName evidence="7">Superoxide dismutase [Cu-Zn]</fullName>
        <ecNumber evidence="7">1.15.1.1</ecNumber>
    </recommendedName>
</protein>
<keyword evidence="5 7" id="KW-0560">Oxidoreductase</keyword>
<dbReference type="InterPro" id="IPR036423">
    <property type="entry name" value="SOD-like_Cu/Zn_dom_sf"/>
</dbReference>
<feature type="signal peptide" evidence="8">
    <location>
        <begin position="1"/>
        <end position="17"/>
    </location>
</feature>
<dbReference type="GO" id="GO:0005507">
    <property type="term" value="F:copper ion binding"/>
    <property type="evidence" value="ECO:0007669"/>
    <property type="project" value="InterPro"/>
</dbReference>
<accession>A0A3P6T6W3</accession>
<dbReference type="InterPro" id="IPR001424">
    <property type="entry name" value="SOD_Cu_Zn_dom"/>
</dbReference>
<dbReference type="Proteomes" id="UP000277928">
    <property type="component" value="Unassembled WGS sequence"/>
</dbReference>
<evidence type="ECO:0000256" key="5">
    <source>
        <dbReference type="ARBA" id="ARBA00023002"/>
    </source>
</evidence>
<dbReference type="InterPro" id="IPR024134">
    <property type="entry name" value="SOD_Cu/Zn_/chaperone"/>
</dbReference>
<evidence type="ECO:0000256" key="8">
    <source>
        <dbReference type="SAM" id="SignalP"/>
    </source>
</evidence>
<evidence type="ECO:0000256" key="3">
    <source>
        <dbReference type="ARBA" id="ARBA00022833"/>
    </source>
</evidence>
<dbReference type="SUPFAM" id="SSF49329">
    <property type="entry name" value="Cu,Zn superoxide dismutase-like"/>
    <property type="match status" value="1"/>
</dbReference>
<keyword evidence="2 7" id="KW-0479">Metal-binding</keyword>
<dbReference type="OrthoDB" id="2015551at2759"/>
<dbReference type="GO" id="GO:0004784">
    <property type="term" value="F:superoxide dismutase activity"/>
    <property type="evidence" value="ECO:0007669"/>
    <property type="project" value="UniProtKB-EC"/>
</dbReference>
<evidence type="ECO:0000256" key="4">
    <source>
        <dbReference type="ARBA" id="ARBA00022862"/>
    </source>
</evidence>
<evidence type="ECO:0000256" key="6">
    <source>
        <dbReference type="ARBA" id="ARBA00023008"/>
    </source>
</evidence>
<dbReference type="EMBL" id="UYRX01000175">
    <property type="protein sequence ID" value="VDK76495.1"/>
    <property type="molecule type" value="Genomic_DNA"/>
</dbReference>
<dbReference type="OMA" id="CGIILET"/>
<evidence type="ECO:0000313" key="11">
    <source>
        <dbReference type="Proteomes" id="UP000277928"/>
    </source>
</evidence>
<organism evidence="10 11">
    <name type="scientific">Litomosoides sigmodontis</name>
    <name type="common">Filarial nematode worm</name>
    <dbReference type="NCBI Taxonomy" id="42156"/>
    <lineage>
        <taxon>Eukaryota</taxon>
        <taxon>Metazoa</taxon>
        <taxon>Ecdysozoa</taxon>
        <taxon>Nematoda</taxon>
        <taxon>Chromadorea</taxon>
        <taxon>Rhabditida</taxon>
        <taxon>Spirurina</taxon>
        <taxon>Spiruromorpha</taxon>
        <taxon>Filarioidea</taxon>
        <taxon>Onchocercidae</taxon>
        <taxon>Litomosoides</taxon>
    </lineage>
</organism>
<comment type="similarity">
    <text evidence="1 7">Belongs to the Cu-Zn superoxide dismutase family.</text>
</comment>
<comment type="cofactor">
    <cofactor evidence="7">
        <name>Zn(2+)</name>
        <dbReference type="ChEBI" id="CHEBI:29105"/>
    </cofactor>
    <text evidence="7">Binds 1 zinc ion per subunit.</text>
</comment>
<dbReference type="STRING" id="42156.A0A3P6T6W3"/>
<dbReference type="Gene3D" id="2.60.40.200">
    <property type="entry name" value="Superoxide dismutase, copper/zinc binding domain"/>
    <property type="match status" value="1"/>
</dbReference>
<keyword evidence="11" id="KW-1185">Reference proteome</keyword>
<feature type="chain" id="PRO_5017989220" description="Superoxide dismutase [Cu-Zn]" evidence="8">
    <location>
        <begin position="18"/>
        <end position="194"/>
    </location>
</feature>
<evidence type="ECO:0000256" key="2">
    <source>
        <dbReference type="ARBA" id="ARBA00022723"/>
    </source>
</evidence>
<dbReference type="CDD" id="cd00305">
    <property type="entry name" value="Cu-Zn_Superoxide_Dismutase"/>
    <property type="match status" value="1"/>
</dbReference>
<proteinExistence type="inferred from homology"/>
<comment type="function">
    <text evidence="7">Destroys radicals which are normally produced within the cells and which are toxic to biological systems.</text>
</comment>
<dbReference type="InterPro" id="IPR018152">
    <property type="entry name" value="SOD_Cu/Zn_BS"/>
</dbReference>
<keyword evidence="6 7" id="KW-0186">Copper</keyword>